<comment type="caution">
    <text evidence="1">The sequence shown here is derived from an EMBL/GenBank/DDBJ whole genome shotgun (WGS) entry which is preliminary data.</text>
</comment>
<evidence type="ECO:0000313" key="1">
    <source>
        <dbReference type="EMBL" id="KAF7399244.1"/>
    </source>
</evidence>
<keyword evidence="2" id="KW-1185">Reference proteome</keyword>
<accession>A0A834N8X4</accession>
<dbReference type="Proteomes" id="UP000617340">
    <property type="component" value="Unassembled WGS sequence"/>
</dbReference>
<name>A0A834N8X4_VESGE</name>
<sequence>MEDKDLKFKSSITPINLRKGSTGSSVSKQAISTIPLSPAINYYPLVLLYRSLKRVATPTPTVTAAAAAAAAAVATSTATSSGRNTCYPRKSKFVTTSIFQST</sequence>
<evidence type="ECO:0000313" key="2">
    <source>
        <dbReference type="Proteomes" id="UP000617340"/>
    </source>
</evidence>
<proteinExistence type="predicted"/>
<protein>
    <submittedName>
        <fullName evidence="1">Uncharacterized protein</fullName>
    </submittedName>
</protein>
<reference evidence="1" key="1">
    <citation type="journal article" date="2020" name="G3 (Bethesda)">
        <title>High-Quality Assemblies for Three Invasive Social Wasps from the &lt;i&gt;Vespula&lt;/i&gt; Genus.</title>
        <authorList>
            <person name="Harrop T.W.R."/>
            <person name="Guhlin J."/>
            <person name="McLaughlin G.M."/>
            <person name="Permina E."/>
            <person name="Stockwell P."/>
            <person name="Gilligan J."/>
            <person name="Le Lec M.F."/>
            <person name="Gruber M.A.M."/>
            <person name="Quinn O."/>
            <person name="Lovegrove M."/>
            <person name="Duncan E.J."/>
            <person name="Remnant E.J."/>
            <person name="Van Eeckhoven J."/>
            <person name="Graham B."/>
            <person name="Knapp R.A."/>
            <person name="Langford K.W."/>
            <person name="Kronenberg Z."/>
            <person name="Press M.O."/>
            <person name="Eacker S.M."/>
            <person name="Wilson-Rankin E.E."/>
            <person name="Purcell J."/>
            <person name="Lester P.J."/>
            <person name="Dearden P.K."/>
        </authorList>
    </citation>
    <scope>NUCLEOTIDE SEQUENCE</scope>
    <source>
        <strain evidence="1">Linc-1</strain>
    </source>
</reference>
<organism evidence="1 2">
    <name type="scientific">Vespula germanica</name>
    <name type="common">German yellow jacket</name>
    <name type="synonym">Paravespula germanica</name>
    <dbReference type="NCBI Taxonomy" id="30212"/>
    <lineage>
        <taxon>Eukaryota</taxon>
        <taxon>Metazoa</taxon>
        <taxon>Ecdysozoa</taxon>
        <taxon>Arthropoda</taxon>
        <taxon>Hexapoda</taxon>
        <taxon>Insecta</taxon>
        <taxon>Pterygota</taxon>
        <taxon>Neoptera</taxon>
        <taxon>Endopterygota</taxon>
        <taxon>Hymenoptera</taxon>
        <taxon>Apocrita</taxon>
        <taxon>Aculeata</taxon>
        <taxon>Vespoidea</taxon>
        <taxon>Vespidae</taxon>
        <taxon>Vespinae</taxon>
        <taxon>Vespula</taxon>
    </lineage>
</organism>
<dbReference type="AlphaFoldDB" id="A0A834N8X4"/>
<dbReference type="EMBL" id="JACSDZ010000007">
    <property type="protein sequence ID" value="KAF7399244.1"/>
    <property type="molecule type" value="Genomic_DNA"/>
</dbReference>
<gene>
    <name evidence="1" type="ORF">HZH68_007836</name>
</gene>